<dbReference type="GO" id="GO:0010181">
    <property type="term" value="F:FMN binding"/>
    <property type="evidence" value="ECO:0007669"/>
    <property type="project" value="InterPro"/>
</dbReference>
<keyword evidence="9" id="KW-0411">Iron-sulfur</keyword>
<comment type="cofactor">
    <cofactor evidence="1">
        <name>FMN</name>
        <dbReference type="ChEBI" id="CHEBI:58210"/>
    </cofactor>
</comment>
<name>A0A538SFB4_UNCEI</name>
<evidence type="ECO:0000259" key="10">
    <source>
        <dbReference type="SMART" id="SM00928"/>
    </source>
</evidence>
<dbReference type="InterPro" id="IPR037207">
    <property type="entry name" value="Nuop51_4Fe4S-bd_sf"/>
</dbReference>
<dbReference type="InterPro" id="IPR001949">
    <property type="entry name" value="NADH-UbQ_OxRdtase_51kDa_CS"/>
</dbReference>
<dbReference type="FunFam" id="3.40.50.11540:FF:000001">
    <property type="entry name" value="NADH dehydrogenase [ubiquinone] flavoprotein 1, mitochondrial"/>
    <property type="match status" value="1"/>
</dbReference>
<comment type="similarity">
    <text evidence="3">Belongs to the complex I 51 kDa subunit family.</text>
</comment>
<dbReference type="GO" id="GO:0046872">
    <property type="term" value="F:metal ion binding"/>
    <property type="evidence" value="ECO:0007669"/>
    <property type="project" value="UniProtKB-KW"/>
</dbReference>
<evidence type="ECO:0000256" key="6">
    <source>
        <dbReference type="ARBA" id="ARBA00022643"/>
    </source>
</evidence>
<proteinExistence type="inferred from homology"/>
<dbReference type="Gene3D" id="3.10.20.600">
    <property type="match status" value="1"/>
</dbReference>
<dbReference type="InterPro" id="IPR037225">
    <property type="entry name" value="Nuo51_FMN-bd_sf"/>
</dbReference>
<evidence type="ECO:0000256" key="4">
    <source>
        <dbReference type="ARBA" id="ARBA00022485"/>
    </source>
</evidence>
<dbReference type="AlphaFoldDB" id="A0A538SFB4"/>
<protein>
    <submittedName>
        <fullName evidence="11">NADH-quinone oxidoreductase subunit NuoF</fullName>
    </submittedName>
</protein>
<evidence type="ECO:0000256" key="2">
    <source>
        <dbReference type="ARBA" id="ARBA00001966"/>
    </source>
</evidence>
<dbReference type="PANTHER" id="PTHR11780:SF10">
    <property type="entry name" value="NADH DEHYDROGENASE [UBIQUINONE] FLAVOPROTEIN 1, MITOCHONDRIAL"/>
    <property type="match status" value="1"/>
</dbReference>
<dbReference type="GO" id="GO:0045333">
    <property type="term" value="P:cellular respiration"/>
    <property type="evidence" value="ECO:0007669"/>
    <property type="project" value="TreeGrafter"/>
</dbReference>
<dbReference type="InterPro" id="IPR011538">
    <property type="entry name" value="Nuo51_FMN-bd"/>
</dbReference>
<dbReference type="InterPro" id="IPR019575">
    <property type="entry name" value="Nuop51_4Fe4S-bd"/>
</dbReference>
<keyword evidence="6" id="KW-0288">FMN</keyword>
<evidence type="ECO:0000256" key="3">
    <source>
        <dbReference type="ARBA" id="ARBA00007523"/>
    </source>
</evidence>
<keyword evidence="5" id="KW-0285">Flavoprotein</keyword>
<feature type="domain" description="NADH-ubiquinone oxidoreductase 51kDa subunit iron-sulphur binding" evidence="10">
    <location>
        <begin position="330"/>
        <end position="375"/>
    </location>
</feature>
<organism evidence="11 12">
    <name type="scientific">Eiseniibacteriota bacterium</name>
    <dbReference type="NCBI Taxonomy" id="2212470"/>
    <lineage>
        <taxon>Bacteria</taxon>
        <taxon>Candidatus Eiseniibacteriota</taxon>
    </lineage>
</organism>
<dbReference type="EMBL" id="VBOT01000107">
    <property type="protein sequence ID" value="TMQ50059.1"/>
    <property type="molecule type" value="Genomic_DNA"/>
</dbReference>
<evidence type="ECO:0000256" key="7">
    <source>
        <dbReference type="ARBA" id="ARBA00022723"/>
    </source>
</evidence>
<evidence type="ECO:0000256" key="5">
    <source>
        <dbReference type="ARBA" id="ARBA00022630"/>
    </source>
</evidence>
<comment type="cofactor">
    <cofactor evidence="2">
        <name>[4Fe-4S] cluster</name>
        <dbReference type="ChEBI" id="CHEBI:49883"/>
    </cofactor>
</comment>
<evidence type="ECO:0000313" key="11">
    <source>
        <dbReference type="EMBL" id="TMQ50059.1"/>
    </source>
</evidence>
<dbReference type="GO" id="GO:0008137">
    <property type="term" value="F:NADH dehydrogenase (ubiquinone) activity"/>
    <property type="evidence" value="ECO:0007669"/>
    <property type="project" value="InterPro"/>
</dbReference>
<evidence type="ECO:0000256" key="8">
    <source>
        <dbReference type="ARBA" id="ARBA00023004"/>
    </source>
</evidence>
<dbReference type="GO" id="GO:0003954">
    <property type="term" value="F:NADH dehydrogenase activity"/>
    <property type="evidence" value="ECO:0007669"/>
    <property type="project" value="TreeGrafter"/>
</dbReference>
<dbReference type="NCBIfam" id="NF010120">
    <property type="entry name" value="PRK13596.1"/>
    <property type="match status" value="1"/>
</dbReference>
<dbReference type="Gene3D" id="3.40.50.11540">
    <property type="entry name" value="NADH-ubiquinone oxidoreductase 51kDa subunit"/>
    <property type="match status" value="1"/>
</dbReference>
<keyword evidence="7" id="KW-0479">Metal-binding</keyword>
<dbReference type="Gene3D" id="1.20.1440.230">
    <property type="entry name" value="NADH-ubiquinone oxidoreductase 51kDa subunit, iron-sulphur binding domain"/>
    <property type="match status" value="1"/>
</dbReference>
<dbReference type="InterPro" id="IPR050837">
    <property type="entry name" value="ComplexI_51kDa_subunit"/>
</dbReference>
<dbReference type="GO" id="GO:0051539">
    <property type="term" value="F:4 iron, 4 sulfur cluster binding"/>
    <property type="evidence" value="ECO:0007669"/>
    <property type="project" value="UniProtKB-KW"/>
</dbReference>
<evidence type="ECO:0000313" key="12">
    <source>
        <dbReference type="Proteomes" id="UP000320184"/>
    </source>
</evidence>
<dbReference type="Gene3D" id="6.10.250.1450">
    <property type="match status" value="1"/>
</dbReference>
<keyword evidence="8" id="KW-0408">Iron</keyword>
<dbReference type="SMART" id="SM00928">
    <property type="entry name" value="NADH_4Fe-4S"/>
    <property type="match status" value="1"/>
</dbReference>
<dbReference type="SUPFAM" id="SSF142984">
    <property type="entry name" value="Nqo1 middle domain-like"/>
    <property type="match status" value="1"/>
</dbReference>
<dbReference type="PROSITE" id="PS00645">
    <property type="entry name" value="COMPLEX1_51K_2"/>
    <property type="match status" value="1"/>
</dbReference>
<gene>
    <name evidence="11" type="primary">nuoF</name>
    <name evidence="11" type="ORF">E6K73_08705</name>
</gene>
<dbReference type="Pfam" id="PF10589">
    <property type="entry name" value="NADH_4Fe-4S"/>
    <property type="match status" value="1"/>
</dbReference>
<comment type="caution">
    <text evidence="11">The sequence shown here is derived from an EMBL/GenBank/DDBJ whole genome shotgun (WGS) entry which is preliminary data.</text>
</comment>
<reference evidence="11 12" key="1">
    <citation type="journal article" date="2019" name="Nat. Microbiol.">
        <title>Mediterranean grassland soil C-N compound turnover is dependent on rainfall and depth, and is mediated by genomically divergent microorganisms.</title>
        <authorList>
            <person name="Diamond S."/>
            <person name="Andeer P.F."/>
            <person name="Li Z."/>
            <person name="Crits-Christoph A."/>
            <person name="Burstein D."/>
            <person name="Anantharaman K."/>
            <person name="Lane K.R."/>
            <person name="Thomas B.C."/>
            <person name="Pan C."/>
            <person name="Northen T.R."/>
            <person name="Banfield J.F."/>
        </authorList>
    </citation>
    <scope>NUCLEOTIDE SEQUENCE [LARGE SCALE GENOMIC DNA]</scope>
    <source>
        <strain evidence="11">WS_3</strain>
    </source>
</reference>
<accession>A0A538SFB4</accession>
<dbReference type="SUPFAM" id="SSF140490">
    <property type="entry name" value="Nqo1C-terminal domain-like"/>
    <property type="match status" value="1"/>
</dbReference>
<dbReference type="Proteomes" id="UP000320184">
    <property type="component" value="Unassembled WGS sequence"/>
</dbReference>
<sequence>MNEVLLRARGRHGGPASLDEYRAAGGYAALPRALKEMKPEEMIAVVKDSGLRGRGGAGFPSGLKWSFVPSGDQWDGGPKYLMCNADEMEPGTFKDRVLIETNPHALIEGMILAGYGMGMTEGFIFIRREYFRQADGLEHAIQEARGAKLLGERIAGSGYSFDIHIHRSGGRYICGEETALLNAFEGKRATPRAKPPFPATRGLWARPTTVHNVETLACVPGIVEHGAQWFKGLAANPEGAGTKLYGGSGAVEDPKCVERPIGTTLRALLDEMGGVRGGKKLLGVIPGGASTAFLTPEHLDVPMDFTPLEKAGSRLGTGTFIAFSEDDCPVKGTLNLQRFFARESCGFCTPCRDGLPFGVWLLEQLESGQGTREHLDWIEDLYRDIGPNSFCAHAAGAAEPIKGLFRHFRPILEEHVSASGCPFAEKAEAVHA</sequence>
<dbReference type="Pfam" id="PF01512">
    <property type="entry name" value="Complex1_51K"/>
    <property type="match status" value="1"/>
</dbReference>
<keyword evidence="4" id="KW-0004">4Fe-4S</keyword>
<evidence type="ECO:0000256" key="9">
    <source>
        <dbReference type="ARBA" id="ARBA00023014"/>
    </source>
</evidence>
<dbReference type="SUPFAM" id="SSF142019">
    <property type="entry name" value="Nqo1 FMN-binding domain-like"/>
    <property type="match status" value="1"/>
</dbReference>
<dbReference type="PANTHER" id="PTHR11780">
    <property type="entry name" value="NADH-UBIQUINONE OXIDOREDUCTASE FLAVOPROTEIN 1 NDUFV1"/>
    <property type="match status" value="1"/>
</dbReference>
<evidence type="ECO:0000256" key="1">
    <source>
        <dbReference type="ARBA" id="ARBA00001917"/>
    </source>
</evidence>
<dbReference type="FunFam" id="1.20.1440.230:FF:000001">
    <property type="entry name" value="Mitochondrial NADH dehydrogenase flavoprotein 1"/>
    <property type="match status" value="1"/>
</dbReference>